<dbReference type="InterPro" id="IPR013761">
    <property type="entry name" value="SAM/pointed_sf"/>
</dbReference>
<protein>
    <recommendedName>
        <fullName evidence="2">SAM domain-containing protein</fullName>
    </recommendedName>
</protein>
<evidence type="ECO:0000313" key="4">
    <source>
        <dbReference type="Proteomes" id="UP000663760"/>
    </source>
</evidence>
<evidence type="ECO:0000259" key="2">
    <source>
        <dbReference type="Pfam" id="PF07647"/>
    </source>
</evidence>
<dbReference type="PANTHER" id="PTHR33915:SF1">
    <property type="entry name" value="OS04G0644100 PROTEIN"/>
    <property type="match status" value="1"/>
</dbReference>
<dbReference type="EMBL" id="LR746277">
    <property type="protein sequence ID" value="CAA7407531.1"/>
    <property type="molecule type" value="Genomic_DNA"/>
</dbReference>
<sequence length="191" mass="20624">MVPVYGGGRGEGKAVQWSAWLSRTGLDPAAAHQYAVLFAENELEEEDIAHFDHEFLLSMGISIAKHRLEILKLAHRELRRRHPPPSRPVARLLAAAGSARRRLVRCLRSLASGGGGGGAGPPSSALVAPHRSPFPGGIWASAVVKWGGRKPLRRGKPMLTDGSRRRNGGGSGNGGGDERRWDCMFQDLRPT</sequence>
<evidence type="ECO:0000256" key="1">
    <source>
        <dbReference type="SAM" id="MobiDB-lite"/>
    </source>
</evidence>
<accession>A0A7I8LBS6</accession>
<name>A0A7I8LBS6_SPIIN</name>
<dbReference type="PANTHER" id="PTHR33915">
    <property type="entry name" value="OSJNBA0033G05.11 PROTEIN"/>
    <property type="match status" value="1"/>
</dbReference>
<gene>
    <name evidence="3" type="ORF">SI8410_14018209</name>
</gene>
<dbReference type="OrthoDB" id="1887912at2759"/>
<feature type="region of interest" description="Disordered" evidence="1">
    <location>
        <begin position="150"/>
        <end position="191"/>
    </location>
</feature>
<dbReference type="CDD" id="cd09487">
    <property type="entry name" value="SAM_superfamily"/>
    <property type="match status" value="1"/>
</dbReference>
<organism evidence="3 4">
    <name type="scientific">Spirodela intermedia</name>
    <name type="common">Intermediate duckweed</name>
    <dbReference type="NCBI Taxonomy" id="51605"/>
    <lineage>
        <taxon>Eukaryota</taxon>
        <taxon>Viridiplantae</taxon>
        <taxon>Streptophyta</taxon>
        <taxon>Embryophyta</taxon>
        <taxon>Tracheophyta</taxon>
        <taxon>Spermatophyta</taxon>
        <taxon>Magnoliopsida</taxon>
        <taxon>Liliopsida</taxon>
        <taxon>Araceae</taxon>
        <taxon>Lemnoideae</taxon>
        <taxon>Spirodela</taxon>
    </lineage>
</organism>
<dbReference type="InterPro" id="IPR001660">
    <property type="entry name" value="SAM"/>
</dbReference>
<evidence type="ECO:0000313" key="3">
    <source>
        <dbReference type="EMBL" id="CAA7407531.1"/>
    </source>
</evidence>
<keyword evidence="4" id="KW-1185">Reference proteome</keyword>
<dbReference type="Proteomes" id="UP000663760">
    <property type="component" value="Chromosome 14"/>
</dbReference>
<proteinExistence type="predicted"/>
<reference evidence="3" key="1">
    <citation type="submission" date="2020-02" db="EMBL/GenBank/DDBJ databases">
        <authorList>
            <person name="Scholz U."/>
            <person name="Mascher M."/>
            <person name="Fiebig A."/>
        </authorList>
    </citation>
    <scope>NUCLEOTIDE SEQUENCE</scope>
</reference>
<dbReference type="AlphaFoldDB" id="A0A7I8LBS6"/>
<dbReference type="Gene3D" id="1.10.150.50">
    <property type="entry name" value="Transcription Factor, Ets-1"/>
    <property type="match status" value="1"/>
</dbReference>
<dbReference type="SUPFAM" id="SSF47769">
    <property type="entry name" value="SAM/Pointed domain"/>
    <property type="match status" value="1"/>
</dbReference>
<dbReference type="Pfam" id="PF07647">
    <property type="entry name" value="SAM_2"/>
    <property type="match status" value="1"/>
</dbReference>
<feature type="domain" description="SAM" evidence="2">
    <location>
        <begin position="19"/>
        <end position="72"/>
    </location>
</feature>